<dbReference type="OrthoDB" id="5810541at2759"/>
<sequence length="213" mass="25107">MDRNIVRVSRSNPRLTATEIAREKRKARVAWAPAHLHWSRKEWSEVLWSDESKYMLFRSDGIKWIRRPDSKRYDPKYLLPTVKHGGGSCLVWGCFSAREMGPLYHIQGTMDRHVYIDILKNVMLPYASQSLQPGFIYQEDNDPKHRSKDVQAWFNHHQVTRLDWPSQSPDLNIIEQLWDESERRLAGRKAMLLRNSPNLKKNGRKSHRPPLTP</sequence>
<dbReference type="Pfam" id="PF13358">
    <property type="entry name" value="DDE_3"/>
    <property type="match status" value="1"/>
</dbReference>
<feature type="domain" description="Tc1-like transposase DDE" evidence="2">
    <location>
        <begin position="46"/>
        <end position="187"/>
    </location>
</feature>
<dbReference type="PANTHER" id="PTHR23022:SF134">
    <property type="entry name" value="TRANSPOSABLE ELEMENT TC1 TRANSPOSASE"/>
    <property type="match status" value="1"/>
</dbReference>
<feature type="compositionally biased region" description="Basic residues" evidence="1">
    <location>
        <begin position="201"/>
        <end position="213"/>
    </location>
</feature>
<gene>
    <name evidence="3" type="ORF">ANCCAN_04654</name>
</gene>
<comment type="caution">
    <text evidence="3">The sequence shown here is derived from an EMBL/GenBank/DDBJ whole genome shotgun (WGS) entry which is preliminary data.</text>
</comment>
<evidence type="ECO:0000313" key="4">
    <source>
        <dbReference type="Proteomes" id="UP000252519"/>
    </source>
</evidence>
<keyword evidence="4" id="KW-1185">Reference proteome</keyword>
<evidence type="ECO:0000256" key="1">
    <source>
        <dbReference type="SAM" id="MobiDB-lite"/>
    </source>
</evidence>
<dbReference type="InterPro" id="IPR052338">
    <property type="entry name" value="Transposase_5"/>
</dbReference>
<feature type="region of interest" description="Disordered" evidence="1">
    <location>
        <begin position="192"/>
        <end position="213"/>
    </location>
</feature>
<dbReference type="Proteomes" id="UP000252519">
    <property type="component" value="Unassembled WGS sequence"/>
</dbReference>
<evidence type="ECO:0000259" key="2">
    <source>
        <dbReference type="Pfam" id="PF13358"/>
    </source>
</evidence>
<organism evidence="3 4">
    <name type="scientific">Ancylostoma caninum</name>
    <name type="common">Dog hookworm</name>
    <dbReference type="NCBI Taxonomy" id="29170"/>
    <lineage>
        <taxon>Eukaryota</taxon>
        <taxon>Metazoa</taxon>
        <taxon>Ecdysozoa</taxon>
        <taxon>Nematoda</taxon>
        <taxon>Chromadorea</taxon>
        <taxon>Rhabditida</taxon>
        <taxon>Rhabditina</taxon>
        <taxon>Rhabditomorpha</taxon>
        <taxon>Strongyloidea</taxon>
        <taxon>Ancylostomatidae</taxon>
        <taxon>Ancylostomatinae</taxon>
        <taxon>Ancylostoma</taxon>
    </lineage>
</organism>
<dbReference type="AlphaFoldDB" id="A0A368H0V2"/>
<dbReference type="InterPro" id="IPR036397">
    <property type="entry name" value="RNaseH_sf"/>
</dbReference>
<evidence type="ECO:0000313" key="3">
    <source>
        <dbReference type="EMBL" id="RCN49239.1"/>
    </source>
</evidence>
<dbReference type="Gene3D" id="3.30.420.10">
    <property type="entry name" value="Ribonuclease H-like superfamily/Ribonuclease H"/>
    <property type="match status" value="1"/>
</dbReference>
<protein>
    <recommendedName>
        <fullName evidence="2">Tc1-like transposase DDE domain-containing protein</fullName>
    </recommendedName>
</protein>
<proteinExistence type="predicted"/>
<dbReference type="GO" id="GO:0003676">
    <property type="term" value="F:nucleic acid binding"/>
    <property type="evidence" value="ECO:0007669"/>
    <property type="project" value="InterPro"/>
</dbReference>
<reference evidence="3 4" key="1">
    <citation type="submission" date="2014-10" db="EMBL/GenBank/DDBJ databases">
        <title>Draft genome of the hookworm Ancylostoma caninum.</title>
        <authorList>
            <person name="Mitreva M."/>
        </authorList>
    </citation>
    <scope>NUCLEOTIDE SEQUENCE [LARGE SCALE GENOMIC DNA]</scope>
    <source>
        <strain evidence="3 4">Baltimore</strain>
    </source>
</reference>
<accession>A0A368H0V2</accession>
<dbReference type="STRING" id="29170.A0A368H0V2"/>
<dbReference type="PANTHER" id="PTHR23022">
    <property type="entry name" value="TRANSPOSABLE ELEMENT-RELATED"/>
    <property type="match status" value="1"/>
</dbReference>
<name>A0A368H0V2_ANCCA</name>
<dbReference type="InterPro" id="IPR038717">
    <property type="entry name" value="Tc1-like_DDE_dom"/>
</dbReference>
<dbReference type="EMBL" id="JOJR01000036">
    <property type="protein sequence ID" value="RCN49239.1"/>
    <property type="molecule type" value="Genomic_DNA"/>
</dbReference>